<dbReference type="Gene3D" id="1.10.10.10">
    <property type="entry name" value="Winged helix-like DNA-binding domain superfamily/Winged helix DNA-binding domain"/>
    <property type="match status" value="1"/>
</dbReference>
<keyword evidence="16" id="KW-1185">Reference proteome</keyword>
<name>A0AAW3ZPX0_9GAMM</name>
<gene>
    <name evidence="15" type="ORF">IFO71_15775</name>
</gene>
<dbReference type="FunFam" id="1.10.10.10:FF:000028">
    <property type="entry name" value="Fumarate/nitrate reduction transcriptional regulator Fnr"/>
    <property type="match status" value="1"/>
</dbReference>
<dbReference type="AlphaFoldDB" id="A0AAW3ZPX0"/>
<dbReference type="Pfam" id="PF00027">
    <property type="entry name" value="cNMP_binding"/>
    <property type="match status" value="1"/>
</dbReference>
<dbReference type="PROSITE" id="PS50042">
    <property type="entry name" value="CNMP_BINDING_3"/>
    <property type="match status" value="1"/>
</dbReference>
<evidence type="ECO:0000313" key="16">
    <source>
        <dbReference type="Proteomes" id="UP000613768"/>
    </source>
</evidence>
<dbReference type="Gene3D" id="2.60.120.10">
    <property type="entry name" value="Jelly Rolls"/>
    <property type="match status" value="1"/>
</dbReference>
<evidence type="ECO:0000256" key="1">
    <source>
        <dbReference type="ARBA" id="ARBA00004496"/>
    </source>
</evidence>
<feature type="domain" description="HTH crp-type" evidence="14">
    <location>
        <begin position="160"/>
        <end position="233"/>
    </location>
</feature>
<evidence type="ECO:0000259" key="13">
    <source>
        <dbReference type="PROSITE" id="PS50042"/>
    </source>
</evidence>
<keyword evidence="6" id="KW-0973">c-di-GMP</keyword>
<dbReference type="GO" id="GO:0003824">
    <property type="term" value="F:catalytic activity"/>
    <property type="evidence" value="ECO:0007669"/>
    <property type="project" value="UniProtKB-KW"/>
</dbReference>
<evidence type="ECO:0000256" key="4">
    <source>
        <dbReference type="ARBA" id="ARBA00022491"/>
    </source>
</evidence>
<sequence length="251" mass="27958">MSTSKVINLNSLRKSCGQCSLQELCLGGGVTSHDLETLEDLVKNRRPLQRGDALYRAGAEMHSLFVAREGAFKTVAISESGDEQVIGFHLPGELMGLDGLGNGRHRCETLALEEAQVCEVPFADLERVAAKIPSLQHQLLKVMGRSMNRDHDHLEMLGRRHATERVALMLHSMSSRLEQLHRPHLSFSLSMSREEIASYLGLVIETVSRTFSRLQDEGVIKVQGRKISLLDPERLATLVHEGDERRSTRAS</sequence>
<evidence type="ECO:0000256" key="10">
    <source>
        <dbReference type="ARBA" id="ARBA00023159"/>
    </source>
</evidence>
<keyword evidence="9" id="KW-0238">DNA-binding</keyword>
<dbReference type="InterPro" id="IPR036390">
    <property type="entry name" value="WH_DNA-bd_sf"/>
</dbReference>
<dbReference type="GO" id="GO:0003700">
    <property type="term" value="F:DNA-binding transcription factor activity"/>
    <property type="evidence" value="ECO:0007669"/>
    <property type="project" value="TreeGrafter"/>
</dbReference>
<dbReference type="SUPFAM" id="SSF51206">
    <property type="entry name" value="cAMP-binding domain-like"/>
    <property type="match status" value="1"/>
</dbReference>
<evidence type="ECO:0000256" key="9">
    <source>
        <dbReference type="ARBA" id="ARBA00023125"/>
    </source>
</evidence>
<evidence type="ECO:0000256" key="7">
    <source>
        <dbReference type="ARBA" id="ARBA00023015"/>
    </source>
</evidence>
<organism evidence="15 16">
    <name type="scientific">Pseudomarimonas arenosa</name>
    <dbReference type="NCBI Taxonomy" id="2774145"/>
    <lineage>
        <taxon>Bacteria</taxon>
        <taxon>Pseudomonadati</taxon>
        <taxon>Pseudomonadota</taxon>
        <taxon>Gammaproteobacteria</taxon>
        <taxon>Lysobacterales</taxon>
        <taxon>Lysobacteraceae</taxon>
        <taxon>Pseudomarimonas</taxon>
    </lineage>
</organism>
<dbReference type="InterPro" id="IPR018490">
    <property type="entry name" value="cNMP-bd_dom_sf"/>
</dbReference>
<dbReference type="SMART" id="SM00100">
    <property type="entry name" value="cNMP"/>
    <property type="match status" value="1"/>
</dbReference>
<dbReference type="InterPro" id="IPR014710">
    <property type="entry name" value="RmlC-like_jellyroll"/>
</dbReference>
<dbReference type="InterPro" id="IPR012318">
    <property type="entry name" value="HTH_CRP"/>
</dbReference>
<comment type="subcellular location">
    <subcellularLocation>
        <location evidence="1">Cytoplasm</location>
    </subcellularLocation>
</comment>
<evidence type="ECO:0000259" key="14">
    <source>
        <dbReference type="PROSITE" id="PS51063"/>
    </source>
</evidence>
<proteinExistence type="predicted"/>
<dbReference type="Proteomes" id="UP000613768">
    <property type="component" value="Unassembled WGS sequence"/>
</dbReference>
<comment type="subunit">
    <text evidence="2">Homodimer.</text>
</comment>
<dbReference type="PROSITE" id="PS51063">
    <property type="entry name" value="HTH_CRP_2"/>
    <property type="match status" value="1"/>
</dbReference>
<keyword evidence="11" id="KW-0804">Transcription</keyword>
<dbReference type="SMART" id="SM00419">
    <property type="entry name" value="HTH_CRP"/>
    <property type="match status" value="1"/>
</dbReference>
<dbReference type="PRINTS" id="PR00034">
    <property type="entry name" value="HTHCRP"/>
</dbReference>
<dbReference type="InterPro" id="IPR036388">
    <property type="entry name" value="WH-like_DNA-bd_sf"/>
</dbReference>
<evidence type="ECO:0000256" key="2">
    <source>
        <dbReference type="ARBA" id="ARBA00011738"/>
    </source>
</evidence>
<accession>A0AAW3ZPX0</accession>
<dbReference type="PANTHER" id="PTHR24567:SF75">
    <property type="entry name" value="FUMARATE AND NITRATE REDUCTION REGULATORY PROTEIN"/>
    <property type="match status" value="1"/>
</dbReference>
<dbReference type="SUPFAM" id="SSF46785">
    <property type="entry name" value="Winged helix' DNA-binding domain"/>
    <property type="match status" value="1"/>
</dbReference>
<keyword evidence="10" id="KW-0010">Activator</keyword>
<dbReference type="InterPro" id="IPR000595">
    <property type="entry name" value="cNMP-bd_dom"/>
</dbReference>
<evidence type="ECO:0000256" key="8">
    <source>
        <dbReference type="ARBA" id="ARBA00023026"/>
    </source>
</evidence>
<dbReference type="InterPro" id="IPR050397">
    <property type="entry name" value="Env_Response_Regulators"/>
</dbReference>
<dbReference type="Pfam" id="PF13545">
    <property type="entry name" value="HTH_Crp_2"/>
    <property type="match status" value="1"/>
</dbReference>
<reference evidence="15 16" key="1">
    <citation type="submission" date="2020-09" db="EMBL/GenBank/DDBJ databases">
        <title>Pseudoxanthomonas sp. CAU 1598 isolated from sand of Yaerae Beach.</title>
        <authorList>
            <person name="Kim W."/>
        </authorList>
    </citation>
    <scope>NUCLEOTIDE SEQUENCE [LARGE SCALE GENOMIC DNA]</scope>
    <source>
        <strain evidence="15 16">CAU 1598</strain>
    </source>
</reference>
<dbReference type="EMBL" id="JACYTR010000043">
    <property type="protein sequence ID" value="MBD8527202.1"/>
    <property type="molecule type" value="Genomic_DNA"/>
</dbReference>
<evidence type="ECO:0000256" key="12">
    <source>
        <dbReference type="ARBA" id="ARBA00031697"/>
    </source>
</evidence>
<keyword evidence="4" id="KW-0678">Repressor</keyword>
<evidence type="ECO:0000256" key="6">
    <source>
        <dbReference type="ARBA" id="ARBA00022636"/>
    </source>
</evidence>
<dbReference type="GO" id="GO:0003677">
    <property type="term" value="F:DNA binding"/>
    <property type="evidence" value="ECO:0007669"/>
    <property type="project" value="UniProtKB-KW"/>
</dbReference>
<dbReference type="CDD" id="cd00038">
    <property type="entry name" value="CAP_ED"/>
    <property type="match status" value="1"/>
</dbReference>
<dbReference type="PANTHER" id="PTHR24567">
    <property type="entry name" value="CRP FAMILY TRANSCRIPTIONAL REGULATORY PROTEIN"/>
    <property type="match status" value="1"/>
</dbReference>
<feature type="domain" description="Cyclic nucleotide-binding" evidence="13">
    <location>
        <begin position="26"/>
        <end position="146"/>
    </location>
</feature>
<evidence type="ECO:0000256" key="3">
    <source>
        <dbReference type="ARBA" id="ARBA00020769"/>
    </source>
</evidence>
<keyword evidence="5" id="KW-0021">Allosteric enzyme</keyword>
<protein>
    <recommendedName>
        <fullName evidence="3">CRP-like protein Clp</fullName>
    </recommendedName>
    <alternativeName>
        <fullName evidence="12">Catabolite activation-like protein</fullName>
    </alternativeName>
</protein>
<comment type="caution">
    <text evidence="15">The sequence shown here is derived from an EMBL/GenBank/DDBJ whole genome shotgun (WGS) entry which is preliminary data.</text>
</comment>
<evidence type="ECO:0000313" key="15">
    <source>
        <dbReference type="EMBL" id="MBD8527202.1"/>
    </source>
</evidence>
<dbReference type="CDD" id="cd00092">
    <property type="entry name" value="HTH_CRP"/>
    <property type="match status" value="1"/>
</dbReference>
<evidence type="ECO:0000256" key="5">
    <source>
        <dbReference type="ARBA" id="ARBA00022533"/>
    </source>
</evidence>
<keyword evidence="7" id="KW-0805">Transcription regulation</keyword>
<keyword evidence="8" id="KW-0843">Virulence</keyword>
<dbReference type="GO" id="GO:0005829">
    <property type="term" value="C:cytosol"/>
    <property type="evidence" value="ECO:0007669"/>
    <property type="project" value="TreeGrafter"/>
</dbReference>
<evidence type="ECO:0000256" key="11">
    <source>
        <dbReference type="ARBA" id="ARBA00023163"/>
    </source>
</evidence>
<dbReference type="RefSeq" id="WP_192030622.1">
    <property type="nucleotide sequence ID" value="NZ_JACYTR010000043.1"/>
</dbReference>